<organism evidence="1 2">
    <name type="scientific">Wenzhouxiangella sediminis</name>
    <dbReference type="NCBI Taxonomy" id="1792836"/>
    <lineage>
        <taxon>Bacteria</taxon>
        <taxon>Pseudomonadati</taxon>
        <taxon>Pseudomonadota</taxon>
        <taxon>Gammaproteobacteria</taxon>
        <taxon>Chromatiales</taxon>
        <taxon>Wenzhouxiangellaceae</taxon>
        <taxon>Wenzhouxiangella</taxon>
    </lineage>
</organism>
<evidence type="ECO:0000313" key="2">
    <source>
        <dbReference type="Proteomes" id="UP000260351"/>
    </source>
</evidence>
<name>A0A3E1K806_9GAMM</name>
<reference evidence="1 2" key="1">
    <citation type="submission" date="2018-08" db="EMBL/GenBank/DDBJ databases">
        <title>Wenzhouxiangella salilacus sp. nov., a novel bacterium isolated from a saline lake in Xinjiang Province, China.</title>
        <authorList>
            <person name="Han S."/>
        </authorList>
    </citation>
    <scope>NUCLEOTIDE SEQUENCE [LARGE SCALE GENOMIC DNA]</scope>
    <source>
        <strain evidence="1 2">XDB06</strain>
    </source>
</reference>
<dbReference type="EMBL" id="QUZK01000037">
    <property type="protein sequence ID" value="RFF30198.1"/>
    <property type="molecule type" value="Genomic_DNA"/>
</dbReference>
<accession>A0A3E1K806</accession>
<gene>
    <name evidence="1" type="ORF">DZC52_08960</name>
</gene>
<dbReference type="AlphaFoldDB" id="A0A3E1K806"/>
<sequence>MAAMVFITLPLAACRSEREGDWQVDFIEPRLVWTREGLDFVAGVDLDPSPAMLEALDRGVSVTFLIALRASSGQVWLPGLDERRRHRFRISYLPLSRHYQLVDLHNGTRSTYPRLNMLVRSLREARSWRIPLAPGEAVSVVRARIQLDRTRLPSPMRLPTWFEPQWHLVSEWRELIPPSRETADDR</sequence>
<proteinExistence type="predicted"/>
<protein>
    <submittedName>
        <fullName evidence="1">DUF4390 domain-containing protein</fullName>
    </submittedName>
</protein>
<dbReference type="Proteomes" id="UP000260351">
    <property type="component" value="Unassembled WGS sequence"/>
</dbReference>
<dbReference type="OrthoDB" id="6198507at2"/>
<evidence type="ECO:0000313" key="1">
    <source>
        <dbReference type="EMBL" id="RFF30198.1"/>
    </source>
</evidence>
<keyword evidence="2" id="KW-1185">Reference proteome</keyword>
<dbReference type="InterPro" id="IPR025500">
    <property type="entry name" value="DUF4390"/>
</dbReference>
<comment type="caution">
    <text evidence="1">The sequence shown here is derived from an EMBL/GenBank/DDBJ whole genome shotgun (WGS) entry which is preliminary data.</text>
</comment>
<dbReference type="Pfam" id="PF14334">
    <property type="entry name" value="DUF4390"/>
    <property type="match status" value="1"/>
</dbReference>